<keyword evidence="2" id="KW-1185">Reference proteome</keyword>
<dbReference type="KEGG" id="lsx:H8B22_04970"/>
<dbReference type="Pfam" id="PF14026">
    <property type="entry name" value="SCO4226-like"/>
    <property type="match status" value="1"/>
</dbReference>
<organism evidence="1 2">
    <name type="scientific">Agrilutibacter terrestris</name>
    <dbReference type="NCBI Taxonomy" id="2865112"/>
    <lineage>
        <taxon>Bacteria</taxon>
        <taxon>Pseudomonadati</taxon>
        <taxon>Pseudomonadota</taxon>
        <taxon>Gammaproteobacteria</taxon>
        <taxon>Lysobacterales</taxon>
        <taxon>Lysobacteraceae</taxon>
        <taxon>Agrilutibacter</taxon>
    </lineage>
</organism>
<dbReference type="InterPro" id="IPR025336">
    <property type="entry name" value="SCO4226-like"/>
</dbReference>
<dbReference type="AlphaFoldDB" id="A0A7H0G1D5"/>
<dbReference type="Gene3D" id="3.30.70.3090">
    <property type="entry name" value="ORF SCO4226, nickel-binding ferredoxin-like monomer"/>
    <property type="match status" value="1"/>
</dbReference>
<proteinExistence type="predicted"/>
<evidence type="ECO:0000313" key="1">
    <source>
        <dbReference type="EMBL" id="QNP42101.1"/>
    </source>
</evidence>
<accession>A0A7H0G1D5</accession>
<evidence type="ECO:0000313" key="2">
    <source>
        <dbReference type="Proteomes" id="UP000516018"/>
    </source>
</evidence>
<sequence>MSGLALAGTADATATNHRYVIQRTFPQGALAGLDAATKAKVNQNNARYGVKWLMSFANGDKTKTFCIYEGPTENAIREAAKANHLPVDSITEVPVTLEAK</sequence>
<dbReference type="EMBL" id="CP060820">
    <property type="protein sequence ID" value="QNP42101.1"/>
    <property type="molecule type" value="Genomic_DNA"/>
</dbReference>
<dbReference type="InterPro" id="IPR042557">
    <property type="entry name" value="SCO4226"/>
</dbReference>
<gene>
    <name evidence="1" type="ORF">H8B22_04970</name>
</gene>
<name>A0A7H0G1D5_9GAMM</name>
<dbReference type="Proteomes" id="UP000516018">
    <property type="component" value="Chromosome"/>
</dbReference>
<protein>
    <submittedName>
        <fullName evidence="1">DUF4242 domain-containing protein</fullName>
    </submittedName>
</protein>
<reference evidence="1 2" key="1">
    <citation type="submission" date="2020-08" db="EMBL/GenBank/DDBJ databases">
        <title>Lysobacter sp. II4 sp. nov., isolated from soil.</title>
        <authorList>
            <person name="Woo C.Y."/>
            <person name="Kim J."/>
        </authorList>
    </citation>
    <scope>NUCLEOTIDE SEQUENCE [LARGE SCALE GENOMIC DNA]</scope>
    <source>
        <strain evidence="1 2">II4</strain>
    </source>
</reference>